<evidence type="ECO:0000313" key="1">
    <source>
        <dbReference type="EMBL" id="KAH3697187.1"/>
    </source>
</evidence>
<keyword evidence="2" id="KW-1185">Reference proteome</keyword>
<evidence type="ECO:0000313" key="2">
    <source>
        <dbReference type="Proteomes" id="UP000828390"/>
    </source>
</evidence>
<reference evidence="1" key="1">
    <citation type="journal article" date="2019" name="bioRxiv">
        <title>The Genome of the Zebra Mussel, Dreissena polymorpha: A Resource for Invasive Species Research.</title>
        <authorList>
            <person name="McCartney M.A."/>
            <person name="Auch B."/>
            <person name="Kono T."/>
            <person name="Mallez S."/>
            <person name="Zhang Y."/>
            <person name="Obille A."/>
            <person name="Becker A."/>
            <person name="Abrahante J.E."/>
            <person name="Garbe J."/>
            <person name="Badalamenti J.P."/>
            <person name="Herman A."/>
            <person name="Mangelson H."/>
            <person name="Liachko I."/>
            <person name="Sullivan S."/>
            <person name="Sone E.D."/>
            <person name="Koren S."/>
            <person name="Silverstein K.A.T."/>
            <person name="Beckman K.B."/>
            <person name="Gohl D.M."/>
        </authorList>
    </citation>
    <scope>NUCLEOTIDE SEQUENCE</scope>
    <source>
        <strain evidence="1">Duluth1</strain>
        <tissue evidence="1">Whole animal</tissue>
    </source>
</reference>
<dbReference type="Proteomes" id="UP000828390">
    <property type="component" value="Unassembled WGS sequence"/>
</dbReference>
<dbReference type="EMBL" id="JAIWYP010000016">
    <property type="protein sequence ID" value="KAH3697187.1"/>
    <property type="molecule type" value="Genomic_DNA"/>
</dbReference>
<gene>
    <name evidence="1" type="ORF">DPMN_084676</name>
</gene>
<dbReference type="AlphaFoldDB" id="A0A9D3YEZ9"/>
<organism evidence="1 2">
    <name type="scientific">Dreissena polymorpha</name>
    <name type="common">Zebra mussel</name>
    <name type="synonym">Mytilus polymorpha</name>
    <dbReference type="NCBI Taxonomy" id="45954"/>
    <lineage>
        <taxon>Eukaryota</taxon>
        <taxon>Metazoa</taxon>
        <taxon>Spiralia</taxon>
        <taxon>Lophotrochozoa</taxon>
        <taxon>Mollusca</taxon>
        <taxon>Bivalvia</taxon>
        <taxon>Autobranchia</taxon>
        <taxon>Heteroconchia</taxon>
        <taxon>Euheterodonta</taxon>
        <taxon>Imparidentia</taxon>
        <taxon>Neoheterodontei</taxon>
        <taxon>Myida</taxon>
        <taxon>Dreissenoidea</taxon>
        <taxon>Dreissenidae</taxon>
        <taxon>Dreissena</taxon>
    </lineage>
</organism>
<accession>A0A9D3YEZ9</accession>
<comment type="caution">
    <text evidence="1">The sequence shown here is derived from an EMBL/GenBank/DDBJ whole genome shotgun (WGS) entry which is preliminary data.</text>
</comment>
<reference evidence="1" key="2">
    <citation type="submission" date="2020-11" db="EMBL/GenBank/DDBJ databases">
        <authorList>
            <person name="McCartney M.A."/>
            <person name="Auch B."/>
            <person name="Kono T."/>
            <person name="Mallez S."/>
            <person name="Becker A."/>
            <person name="Gohl D.M."/>
            <person name="Silverstein K.A.T."/>
            <person name="Koren S."/>
            <person name="Bechman K.B."/>
            <person name="Herman A."/>
            <person name="Abrahante J.E."/>
            <person name="Garbe J."/>
        </authorList>
    </citation>
    <scope>NUCLEOTIDE SEQUENCE</scope>
    <source>
        <strain evidence="1">Duluth1</strain>
        <tissue evidence="1">Whole animal</tissue>
    </source>
</reference>
<protein>
    <submittedName>
        <fullName evidence="1">Uncharacterized protein</fullName>
    </submittedName>
</protein>
<name>A0A9D3YEZ9_DREPO</name>
<sequence>MTVSKICVMRAKYPQNSPTSITGNLKQKRQHNVHLKLHQNVQVKYKHLQMEQQRAATSCTLHVHTISCLPTRAAPAPPATENRCPRRSHFAICRQ</sequence>
<proteinExistence type="predicted"/>